<accession>A0A6U4JUT1</accession>
<dbReference type="PANTHER" id="PTHR19375">
    <property type="entry name" value="HEAT SHOCK PROTEIN 70KDA"/>
    <property type="match status" value="1"/>
</dbReference>
<dbReference type="InterPro" id="IPR013126">
    <property type="entry name" value="Hsp_70_fam"/>
</dbReference>
<organism evidence="3">
    <name type="scientific">Hemiselmis andersenii</name>
    <name type="common">Cryptophyte alga</name>
    <dbReference type="NCBI Taxonomy" id="464988"/>
    <lineage>
        <taxon>Eukaryota</taxon>
        <taxon>Cryptophyceae</taxon>
        <taxon>Cryptomonadales</taxon>
        <taxon>Hemiselmidaceae</taxon>
        <taxon>Hemiselmis</taxon>
    </lineage>
</organism>
<dbReference type="EMBL" id="HBFX01023289">
    <property type="protein sequence ID" value="CAD8959824.1"/>
    <property type="molecule type" value="Transcribed_RNA"/>
</dbReference>
<keyword evidence="1" id="KW-0547">Nucleotide-binding</keyword>
<dbReference type="PROSITE" id="PS01036">
    <property type="entry name" value="HSP70_3"/>
    <property type="match status" value="1"/>
</dbReference>
<evidence type="ECO:0000313" key="3">
    <source>
        <dbReference type="EMBL" id="CAD8959824.1"/>
    </source>
</evidence>
<reference evidence="3" key="1">
    <citation type="submission" date="2021-01" db="EMBL/GenBank/DDBJ databases">
        <authorList>
            <person name="Corre E."/>
            <person name="Pelletier E."/>
            <person name="Niang G."/>
            <person name="Scheremetjew M."/>
            <person name="Finn R."/>
            <person name="Kale V."/>
            <person name="Holt S."/>
            <person name="Cochrane G."/>
            <person name="Meng A."/>
            <person name="Brown T."/>
            <person name="Cohen L."/>
        </authorList>
    </citation>
    <scope>NUCLEOTIDE SEQUENCE</scope>
    <source>
        <strain evidence="3">CCMP644</strain>
    </source>
</reference>
<dbReference type="Gene3D" id="3.30.420.40">
    <property type="match status" value="2"/>
</dbReference>
<dbReference type="CDD" id="cd24028">
    <property type="entry name" value="ASKHA_NBD_HSP70_HSPA1-like"/>
    <property type="match status" value="1"/>
</dbReference>
<proteinExistence type="predicted"/>
<evidence type="ECO:0000256" key="2">
    <source>
        <dbReference type="ARBA" id="ARBA00022840"/>
    </source>
</evidence>
<dbReference type="PROSITE" id="PS00329">
    <property type="entry name" value="HSP70_2"/>
    <property type="match status" value="1"/>
</dbReference>
<dbReference type="GO" id="GO:0005524">
    <property type="term" value="F:ATP binding"/>
    <property type="evidence" value="ECO:0007669"/>
    <property type="project" value="UniProtKB-KW"/>
</dbReference>
<dbReference type="Pfam" id="PF00012">
    <property type="entry name" value="HSP70"/>
    <property type="match status" value="1"/>
</dbReference>
<gene>
    <name evidence="3" type="ORF">HAND00432_LOCUS14162</name>
</gene>
<protein>
    <submittedName>
        <fullName evidence="3">Uncharacterized protein</fullName>
    </submittedName>
</protein>
<dbReference type="FunFam" id="3.30.30.30:FF:000003">
    <property type="entry name" value="Heat shock protein 9"/>
    <property type="match status" value="1"/>
</dbReference>
<keyword evidence="2" id="KW-0067">ATP-binding</keyword>
<dbReference type="InterPro" id="IPR043129">
    <property type="entry name" value="ATPase_NBD"/>
</dbReference>
<dbReference type="AlphaFoldDB" id="A0A6U4JUT1"/>
<dbReference type="PRINTS" id="PR00301">
    <property type="entry name" value="HEATSHOCK70"/>
</dbReference>
<dbReference type="SUPFAM" id="SSF53067">
    <property type="entry name" value="Actin-like ATPase domain"/>
    <property type="match status" value="2"/>
</dbReference>
<dbReference type="GO" id="GO:0140662">
    <property type="term" value="F:ATP-dependent protein folding chaperone"/>
    <property type="evidence" value="ECO:0007669"/>
    <property type="project" value="InterPro"/>
</dbReference>
<dbReference type="FunFam" id="3.90.640.10:FF:000003">
    <property type="entry name" value="Molecular chaperone DnaK"/>
    <property type="match status" value="1"/>
</dbReference>
<evidence type="ECO:0000256" key="1">
    <source>
        <dbReference type="ARBA" id="ARBA00022741"/>
    </source>
</evidence>
<sequence>MAHTELLITGGILAVVLSAMFAAFVNPLPPKPGVVGIDLGTTYSVIALFHNGSVEVVPDSQNKNLTPSVVAFPSHGGVLVGHEARDYGKKQPQSVVFDAKRLIGHRFHEQTVQHDMALYPFEVVDANGSAHIRVTVQDKPVTMSPSDVGAHVLRKLKAQVEAHIKRPVVKAVLAVPADFTEEQRNATVAAGEAAGLEVLRIISEPTAAALAYGLQQIQSANILVYDFGGGTLDVSLLSLDGGVFEVVSACGDEHLGGEDFTQALLESAIQEFRQGGGADPSHDPSAVDLLRRALEDAKIRLSNQQSLEVTLPNFFGGRTLHTILTREKAEEIWGELLERAVWPIEQVLSLAEYARDEVSQIVLVGGTTRVPKVRQLVRDFFGKEPNWSVDPDQAVAWGTAVQAGILTDAKGIKVAATEYWNTGSKRCVPRGRPMADDGQA</sequence>
<name>A0A6U4JUT1_HEMAN</name>
<dbReference type="PROSITE" id="PS00297">
    <property type="entry name" value="HSP70_1"/>
    <property type="match status" value="1"/>
</dbReference>
<dbReference type="Gene3D" id="3.90.640.10">
    <property type="entry name" value="Actin, Chain A, domain 4"/>
    <property type="match status" value="1"/>
</dbReference>
<dbReference type="InterPro" id="IPR018181">
    <property type="entry name" value="Heat_shock_70_CS"/>
</dbReference>